<comment type="caution">
    <text evidence="2">The sequence shown here is derived from an EMBL/GenBank/DDBJ whole genome shotgun (WGS) entry which is preliminary data.</text>
</comment>
<feature type="compositionally biased region" description="Basic and acidic residues" evidence="1">
    <location>
        <begin position="101"/>
        <end position="135"/>
    </location>
</feature>
<feature type="compositionally biased region" description="Basic and acidic residues" evidence="1">
    <location>
        <begin position="145"/>
        <end position="163"/>
    </location>
</feature>
<name>A0AAP0EUB5_9MAGN</name>
<feature type="region of interest" description="Disordered" evidence="1">
    <location>
        <begin position="101"/>
        <end position="177"/>
    </location>
</feature>
<accession>A0AAP0EUB5</accession>
<sequence>MIQLKMFKGIWFSICQKHLWIWWRSRPAKDRRGRERDKRARRVTFESSSRDKVEAATVEAIRRQRRDKIRGGGDGAGTVKAALVARDGEAALVEARTVEDGGKRRRWREDGHGRWEGRRPRDGGAERESDQRDGDGGCGDGGDGDGGRGDDLDEARGEQRRGEISVARGRKRGREDEREASFALFLTLVQVALGEIVSGNHDFP</sequence>
<proteinExistence type="predicted"/>
<reference evidence="2 3" key="1">
    <citation type="submission" date="2024-01" db="EMBL/GenBank/DDBJ databases">
        <title>Genome assemblies of Stephania.</title>
        <authorList>
            <person name="Yang L."/>
        </authorList>
    </citation>
    <scope>NUCLEOTIDE SEQUENCE [LARGE SCALE GENOMIC DNA]</scope>
    <source>
        <strain evidence="2">YNDBR</strain>
        <tissue evidence="2">Leaf</tissue>
    </source>
</reference>
<evidence type="ECO:0000313" key="3">
    <source>
        <dbReference type="Proteomes" id="UP001420932"/>
    </source>
</evidence>
<evidence type="ECO:0000313" key="2">
    <source>
        <dbReference type="EMBL" id="KAK9099589.1"/>
    </source>
</evidence>
<keyword evidence="3" id="KW-1185">Reference proteome</keyword>
<dbReference type="EMBL" id="JBBNAF010000011">
    <property type="protein sequence ID" value="KAK9099589.1"/>
    <property type="molecule type" value="Genomic_DNA"/>
</dbReference>
<dbReference type="Proteomes" id="UP001420932">
    <property type="component" value="Unassembled WGS sequence"/>
</dbReference>
<dbReference type="AlphaFoldDB" id="A0AAP0EUB5"/>
<protein>
    <submittedName>
        <fullName evidence="2">Uncharacterized protein</fullName>
    </submittedName>
</protein>
<organism evidence="2 3">
    <name type="scientific">Stephania yunnanensis</name>
    <dbReference type="NCBI Taxonomy" id="152371"/>
    <lineage>
        <taxon>Eukaryota</taxon>
        <taxon>Viridiplantae</taxon>
        <taxon>Streptophyta</taxon>
        <taxon>Embryophyta</taxon>
        <taxon>Tracheophyta</taxon>
        <taxon>Spermatophyta</taxon>
        <taxon>Magnoliopsida</taxon>
        <taxon>Ranunculales</taxon>
        <taxon>Menispermaceae</taxon>
        <taxon>Menispermoideae</taxon>
        <taxon>Cissampelideae</taxon>
        <taxon>Stephania</taxon>
    </lineage>
</organism>
<evidence type="ECO:0000256" key="1">
    <source>
        <dbReference type="SAM" id="MobiDB-lite"/>
    </source>
</evidence>
<gene>
    <name evidence="2" type="ORF">Syun_026634</name>
</gene>